<evidence type="ECO:0000256" key="6">
    <source>
        <dbReference type="ARBA" id="ARBA00048550"/>
    </source>
</evidence>
<dbReference type="Proteomes" id="UP000253606">
    <property type="component" value="Chromosome"/>
</dbReference>
<dbReference type="FunFam" id="3.40.1030.10:FF:000003">
    <property type="entry name" value="Pyrimidine-nucleoside phosphorylase"/>
    <property type="match status" value="1"/>
</dbReference>
<dbReference type="GO" id="GO:0006213">
    <property type="term" value="P:pyrimidine nucleoside metabolic process"/>
    <property type="evidence" value="ECO:0007669"/>
    <property type="project" value="InterPro"/>
</dbReference>
<dbReference type="SUPFAM" id="SSF47648">
    <property type="entry name" value="Nucleoside phosphorylase/phosphoribosyltransferase N-terminal domain"/>
    <property type="match status" value="1"/>
</dbReference>
<dbReference type="GO" id="GO:0006206">
    <property type="term" value="P:pyrimidine nucleobase metabolic process"/>
    <property type="evidence" value="ECO:0007669"/>
    <property type="project" value="InterPro"/>
</dbReference>
<comment type="subunit">
    <text evidence="2">Homodimer.</text>
</comment>
<comment type="similarity">
    <text evidence="1">Belongs to the thymidine/pyrimidine-nucleoside phosphorylase family.</text>
</comment>
<evidence type="ECO:0000256" key="4">
    <source>
        <dbReference type="ARBA" id="ARBA00022676"/>
    </source>
</evidence>
<dbReference type="SUPFAM" id="SSF54680">
    <property type="entry name" value="Pyrimidine nucleoside phosphorylase C-terminal domain"/>
    <property type="match status" value="1"/>
</dbReference>
<dbReference type="InterPro" id="IPR000312">
    <property type="entry name" value="Glycosyl_Trfase_fam3"/>
</dbReference>
<dbReference type="InterPro" id="IPR013102">
    <property type="entry name" value="PYNP_C"/>
</dbReference>
<comment type="catalytic activity">
    <reaction evidence="6">
        <text>thymidine + phosphate = 2-deoxy-alpha-D-ribose 1-phosphate + thymine</text>
        <dbReference type="Rhea" id="RHEA:16037"/>
        <dbReference type="ChEBI" id="CHEBI:17748"/>
        <dbReference type="ChEBI" id="CHEBI:17821"/>
        <dbReference type="ChEBI" id="CHEBI:43474"/>
        <dbReference type="ChEBI" id="CHEBI:57259"/>
        <dbReference type="EC" id="2.4.2.4"/>
    </reaction>
</comment>
<name>A0A2Z5G6P3_9BACT</name>
<accession>A0A2Z5G6P3</accession>
<dbReference type="KEGG" id="abas:ACPOL_5392"/>
<dbReference type="InterPro" id="IPR036320">
    <property type="entry name" value="Glycosyl_Trfase_fam3_N_dom_sf"/>
</dbReference>
<evidence type="ECO:0000256" key="2">
    <source>
        <dbReference type="ARBA" id="ARBA00011738"/>
    </source>
</evidence>
<dbReference type="InterPro" id="IPR018090">
    <property type="entry name" value="Pyrmidine_PPas_bac/euk"/>
</dbReference>
<dbReference type="InterPro" id="IPR017872">
    <property type="entry name" value="Pyrmidine_PPase_CS"/>
</dbReference>
<dbReference type="InterPro" id="IPR035902">
    <property type="entry name" value="Nuc_phospho_transferase"/>
</dbReference>
<dbReference type="GO" id="GO:0009032">
    <property type="term" value="F:thymidine phosphorylase activity"/>
    <property type="evidence" value="ECO:0007669"/>
    <property type="project" value="UniProtKB-EC"/>
</dbReference>
<proteinExistence type="inferred from homology"/>
<dbReference type="Gene3D" id="3.40.1030.10">
    <property type="entry name" value="Nucleoside phosphorylase/phosphoribosyltransferase catalytic domain"/>
    <property type="match status" value="1"/>
</dbReference>
<dbReference type="InterPro" id="IPR017459">
    <property type="entry name" value="Glycosyl_Trfase_fam3_N_dom"/>
</dbReference>
<dbReference type="NCBIfam" id="TIGR02644">
    <property type="entry name" value="Y_phosphoryl"/>
    <property type="match status" value="1"/>
</dbReference>
<dbReference type="Gene3D" id="1.20.970.10">
    <property type="entry name" value="Transferase, Pyrimidine Nucleoside Phosphorylase, Chain C"/>
    <property type="match status" value="1"/>
</dbReference>
<protein>
    <recommendedName>
        <fullName evidence="3">thymidine phosphorylase</fullName>
        <ecNumber evidence="3">2.4.2.4</ecNumber>
    </recommendedName>
</protein>
<evidence type="ECO:0000256" key="1">
    <source>
        <dbReference type="ARBA" id="ARBA00006915"/>
    </source>
</evidence>
<dbReference type="EC" id="2.4.2.4" evidence="3"/>
<dbReference type="AlphaFoldDB" id="A0A2Z5G6P3"/>
<dbReference type="SUPFAM" id="SSF52418">
    <property type="entry name" value="Nucleoside phosphorylase/phosphoribosyltransferase catalytic domain"/>
    <property type="match status" value="1"/>
</dbReference>
<evidence type="ECO:0000313" key="8">
    <source>
        <dbReference type="EMBL" id="AXC14640.1"/>
    </source>
</evidence>
<gene>
    <name evidence="8" type="ORF">ACPOL_5392</name>
</gene>
<dbReference type="InterPro" id="IPR036566">
    <property type="entry name" value="PYNP-like_C_sf"/>
</dbReference>
<dbReference type="SMART" id="SM00941">
    <property type="entry name" value="PYNP_C"/>
    <property type="match status" value="1"/>
</dbReference>
<keyword evidence="4" id="KW-0328">Glycosyltransferase</keyword>
<feature type="domain" description="Pyrimidine nucleoside phosphorylase C-terminal" evidence="7">
    <location>
        <begin position="364"/>
        <end position="438"/>
    </location>
</feature>
<dbReference type="PANTHER" id="PTHR10515:SF0">
    <property type="entry name" value="THYMIDINE PHOSPHORYLASE"/>
    <property type="match status" value="1"/>
</dbReference>
<dbReference type="EMBL" id="CP030840">
    <property type="protein sequence ID" value="AXC14640.1"/>
    <property type="molecule type" value="Genomic_DNA"/>
</dbReference>
<dbReference type="Pfam" id="PF02885">
    <property type="entry name" value="Glycos_trans_3N"/>
    <property type="match status" value="1"/>
</dbReference>
<dbReference type="GO" id="GO:0005829">
    <property type="term" value="C:cytosol"/>
    <property type="evidence" value="ECO:0007669"/>
    <property type="project" value="TreeGrafter"/>
</dbReference>
<dbReference type="PANTHER" id="PTHR10515">
    <property type="entry name" value="THYMIDINE PHOSPHORYLASE"/>
    <property type="match status" value="1"/>
</dbReference>
<dbReference type="PROSITE" id="PS00647">
    <property type="entry name" value="THYMID_PHOSPHORYLASE"/>
    <property type="match status" value="1"/>
</dbReference>
<dbReference type="GO" id="GO:0004645">
    <property type="term" value="F:1,4-alpha-oligoglucan phosphorylase activity"/>
    <property type="evidence" value="ECO:0007669"/>
    <property type="project" value="InterPro"/>
</dbReference>
<dbReference type="InterPro" id="IPR000053">
    <property type="entry name" value="Thymidine/pyrmidine_PPase"/>
</dbReference>
<sequence length="463" mass="49233">MADPAQPIHHHIIDIIRKKRDGHELNAPEIEFVVNAAARHSDPDATQPATEAQLAAWLMTVLLRGLTAAELHALTKAMRFSGEVFDPSPLGKFAIDKHSTGGVGDSTSFIVAPIAAAAGLSVPMISGRALGHTGGTLDKLDSIPGYRSNLSLAEMFRALEQNGAFIVSQTKALVPADRVLYALRDHTGTVESPYLICASIMSKKLAAGLNGLVLDVKTGSGAFLKSEEEGLYLASLMVRTGEASGTRTVAVLTDMNQPLGRFAGNWVEIWEAVDVLSGKRHPLCEDILQISLTLAGWMLHLGDKAPTPAAGYDLAQDLLTSGAALTKFKQMIAAQGGDAGVFDDPGAFHTPAATKTIFARSSGYLSAIDTEKVGWAVQRLGAGREKAAEPVDAYAGIEMHVKLGDHIEPGQPLITMFAADPERLAEPEALLYEAIAIADEPSTVPRLIYECVTVENADRFSIP</sequence>
<dbReference type="NCBIfam" id="NF004490">
    <property type="entry name" value="PRK05820.1"/>
    <property type="match status" value="1"/>
</dbReference>
<dbReference type="PIRSF" id="PIRSF000478">
    <property type="entry name" value="TP_PyNP"/>
    <property type="match status" value="1"/>
</dbReference>
<evidence type="ECO:0000313" key="9">
    <source>
        <dbReference type="Proteomes" id="UP000253606"/>
    </source>
</evidence>
<dbReference type="OrthoDB" id="9763887at2"/>
<dbReference type="Pfam" id="PF07831">
    <property type="entry name" value="PYNP_C"/>
    <property type="match status" value="1"/>
</dbReference>
<keyword evidence="5" id="KW-0808">Transferase</keyword>
<dbReference type="Pfam" id="PF00591">
    <property type="entry name" value="Glycos_transf_3"/>
    <property type="match status" value="1"/>
</dbReference>
<keyword evidence="9" id="KW-1185">Reference proteome</keyword>
<reference evidence="8 9" key="1">
    <citation type="journal article" date="2018" name="Front. Microbiol.">
        <title>Hydrolytic Capabilities as a Key to Environmental Success: Chitinolytic and Cellulolytic Acidobacteria From Acidic Sub-arctic Soils and Boreal Peatlands.</title>
        <authorList>
            <person name="Belova S.E."/>
            <person name="Ravin N.V."/>
            <person name="Pankratov T.A."/>
            <person name="Rakitin A.L."/>
            <person name="Ivanova A.A."/>
            <person name="Beletsky A.V."/>
            <person name="Mardanov A.V."/>
            <person name="Sinninghe Damste J.S."/>
            <person name="Dedysh S.N."/>
        </authorList>
    </citation>
    <scope>NUCLEOTIDE SEQUENCE [LARGE SCALE GENOMIC DNA]</scope>
    <source>
        <strain evidence="8 9">SBC82</strain>
    </source>
</reference>
<evidence type="ECO:0000256" key="5">
    <source>
        <dbReference type="ARBA" id="ARBA00022679"/>
    </source>
</evidence>
<dbReference type="Gene3D" id="3.90.1170.30">
    <property type="entry name" value="Pyrimidine nucleoside phosphorylase-like, C-terminal domain"/>
    <property type="match status" value="1"/>
</dbReference>
<evidence type="ECO:0000256" key="3">
    <source>
        <dbReference type="ARBA" id="ARBA00011892"/>
    </source>
</evidence>
<evidence type="ECO:0000259" key="7">
    <source>
        <dbReference type="SMART" id="SM00941"/>
    </source>
</evidence>
<dbReference type="RefSeq" id="WP_114209374.1">
    <property type="nucleotide sequence ID" value="NZ_CP030840.1"/>
</dbReference>
<organism evidence="8 9">
    <name type="scientific">Acidisarcina polymorpha</name>
    <dbReference type="NCBI Taxonomy" id="2211140"/>
    <lineage>
        <taxon>Bacteria</taxon>
        <taxon>Pseudomonadati</taxon>
        <taxon>Acidobacteriota</taxon>
        <taxon>Terriglobia</taxon>
        <taxon>Terriglobales</taxon>
        <taxon>Acidobacteriaceae</taxon>
        <taxon>Acidisarcina</taxon>
    </lineage>
</organism>